<feature type="region of interest" description="Disordered" evidence="7">
    <location>
        <begin position="1"/>
        <end position="23"/>
    </location>
</feature>
<dbReference type="NCBIfam" id="TIGR03824">
    <property type="entry name" value="FlgM_jcvi"/>
    <property type="match status" value="1"/>
</dbReference>
<evidence type="ECO:0000313" key="11">
    <source>
        <dbReference type="Proteomes" id="UP000076476"/>
    </source>
</evidence>
<gene>
    <name evidence="9" type="ORF">AP3564_07680</name>
    <name evidence="10" type="ORF">AZI98_00290</name>
</gene>
<keyword evidence="9" id="KW-0969">Cilium</keyword>
<dbReference type="EMBL" id="LWBR01000001">
    <property type="protein sequence ID" value="KZN98017.1"/>
    <property type="molecule type" value="Genomic_DNA"/>
</dbReference>
<dbReference type="InterPro" id="IPR035890">
    <property type="entry name" value="Anti-sigma-28_factor_FlgM_sf"/>
</dbReference>
<proteinExistence type="inferred from homology"/>
<dbReference type="Pfam" id="PF04316">
    <property type="entry name" value="FlgM"/>
    <property type="match status" value="1"/>
</dbReference>
<keyword evidence="11" id="KW-1185">Reference proteome</keyword>
<dbReference type="EMBL" id="CP017703">
    <property type="protein sequence ID" value="ASS90123.1"/>
    <property type="molecule type" value="Genomic_DNA"/>
</dbReference>
<keyword evidence="4" id="KW-1005">Bacterial flagellum biogenesis</keyword>
<reference evidence="9 12" key="2">
    <citation type="submission" date="2016-10" db="EMBL/GenBank/DDBJ databases">
        <title>The whole genome sequencing and assembly of Aeribacillus pallidus KCTC3564 strain.</title>
        <authorList>
            <person name="Lee Y.-J."/>
            <person name="Park M.-K."/>
            <person name="Yi H."/>
            <person name="Bahn Y.-S."/>
            <person name="Kim J.F."/>
            <person name="Lee D.-W."/>
        </authorList>
    </citation>
    <scope>NUCLEOTIDE SEQUENCE [LARGE SCALE GENOMIC DNA]</scope>
    <source>
        <strain evidence="9 12">KCTC3564</strain>
    </source>
</reference>
<reference evidence="10 11" key="1">
    <citation type="submission" date="2016-04" db="EMBL/GenBank/DDBJ databases">
        <title>Draft genome sequence of Aeribacillus pallidus 8m3 from petroleum reservoir.</title>
        <authorList>
            <person name="Poltaraus A.B."/>
            <person name="Nazina T.N."/>
            <person name="Tourova T.P."/>
            <person name="Malakho S.M."/>
            <person name="Korshunova A.V."/>
            <person name="Sokolova D.S."/>
        </authorList>
    </citation>
    <scope>NUCLEOTIDE SEQUENCE [LARGE SCALE GENOMIC DNA]</scope>
    <source>
        <strain evidence="10 11">8m3</strain>
    </source>
</reference>
<comment type="similarity">
    <text evidence="1">Belongs to the FlgM family.</text>
</comment>
<dbReference type="Gene3D" id="6.10.140.30">
    <property type="entry name" value="Anti-sigma-28 factor FlgM"/>
    <property type="match status" value="1"/>
</dbReference>
<dbReference type="RefSeq" id="WP_063386297.1">
    <property type="nucleotide sequence ID" value="NZ_CP017703.1"/>
</dbReference>
<dbReference type="KEGG" id="apak:AP3564_07680"/>
<keyword evidence="9" id="KW-0966">Cell projection</keyword>
<evidence type="ECO:0000256" key="6">
    <source>
        <dbReference type="ARBA" id="ARBA00023163"/>
    </source>
</evidence>
<feature type="compositionally biased region" description="Polar residues" evidence="7">
    <location>
        <begin position="1"/>
        <end position="20"/>
    </location>
</feature>
<dbReference type="AlphaFoldDB" id="A0A161ZWX8"/>
<feature type="domain" description="Anti-sigma-28 factor FlgM C-terminal" evidence="8">
    <location>
        <begin position="31"/>
        <end position="81"/>
    </location>
</feature>
<accession>A0A161ZWX8</accession>
<protein>
    <recommendedName>
        <fullName evidence="2">Negative regulator of flagellin synthesis</fullName>
    </recommendedName>
</protein>
<keyword evidence="6" id="KW-0804">Transcription</keyword>
<evidence type="ECO:0000313" key="12">
    <source>
        <dbReference type="Proteomes" id="UP000214606"/>
    </source>
</evidence>
<name>A0A161ZWX8_9BACI</name>
<evidence type="ECO:0000313" key="10">
    <source>
        <dbReference type="EMBL" id="KZN98017.1"/>
    </source>
</evidence>
<dbReference type="GO" id="GO:0044781">
    <property type="term" value="P:bacterial-type flagellum organization"/>
    <property type="evidence" value="ECO:0007669"/>
    <property type="project" value="UniProtKB-KW"/>
</dbReference>
<dbReference type="SUPFAM" id="SSF101498">
    <property type="entry name" value="Anti-sigma factor FlgM"/>
    <property type="match status" value="1"/>
</dbReference>
<dbReference type="InterPro" id="IPR007412">
    <property type="entry name" value="FlgM"/>
</dbReference>
<organism evidence="10 11">
    <name type="scientific">Aeribacillus pallidus</name>
    <dbReference type="NCBI Taxonomy" id="33936"/>
    <lineage>
        <taxon>Bacteria</taxon>
        <taxon>Bacillati</taxon>
        <taxon>Bacillota</taxon>
        <taxon>Bacilli</taxon>
        <taxon>Bacillales</taxon>
        <taxon>Bacillaceae</taxon>
        <taxon>Aeribacillus</taxon>
    </lineage>
</organism>
<evidence type="ECO:0000256" key="2">
    <source>
        <dbReference type="ARBA" id="ARBA00017823"/>
    </source>
</evidence>
<dbReference type="GO" id="GO:0045892">
    <property type="term" value="P:negative regulation of DNA-templated transcription"/>
    <property type="evidence" value="ECO:0007669"/>
    <property type="project" value="InterPro"/>
</dbReference>
<keyword evidence="9" id="KW-0282">Flagellum</keyword>
<dbReference type="Proteomes" id="UP000214606">
    <property type="component" value="Chromosome"/>
</dbReference>
<keyword evidence="5" id="KW-0805">Transcription regulation</keyword>
<evidence type="ECO:0000256" key="3">
    <source>
        <dbReference type="ARBA" id="ARBA00022491"/>
    </source>
</evidence>
<dbReference type="STRING" id="33936.AZI98_00290"/>
<sequence>MKIHSYRSSNVNPYQKQMDASKQMKVEVQKDRVEISKQAKQLQQTSGFDLQRQEKVQAIKKEIESGTYKIAPDLIAKSMIQFYKKKNEE</sequence>
<accession>A0A161WB19</accession>
<evidence type="ECO:0000313" key="9">
    <source>
        <dbReference type="EMBL" id="ASS90123.1"/>
    </source>
</evidence>
<evidence type="ECO:0000256" key="1">
    <source>
        <dbReference type="ARBA" id="ARBA00005322"/>
    </source>
</evidence>
<keyword evidence="3" id="KW-0678">Repressor</keyword>
<evidence type="ECO:0000256" key="7">
    <source>
        <dbReference type="SAM" id="MobiDB-lite"/>
    </source>
</evidence>
<evidence type="ECO:0000256" key="4">
    <source>
        <dbReference type="ARBA" id="ARBA00022795"/>
    </source>
</evidence>
<evidence type="ECO:0000259" key="8">
    <source>
        <dbReference type="Pfam" id="PF04316"/>
    </source>
</evidence>
<dbReference type="Proteomes" id="UP000076476">
    <property type="component" value="Unassembled WGS sequence"/>
</dbReference>
<dbReference type="GeneID" id="301124865"/>
<evidence type="ECO:0000256" key="5">
    <source>
        <dbReference type="ARBA" id="ARBA00023015"/>
    </source>
</evidence>
<dbReference type="InterPro" id="IPR031316">
    <property type="entry name" value="FlgM_C"/>
</dbReference>
<dbReference type="OrthoDB" id="2991036at2"/>